<accession>A0A0N5D621</accession>
<evidence type="ECO:0000313" key="2">
    <source>
        <dbReference type="Proteomes" id="UP000276776"/>
    </source>
</evidence>
<dbReference type="Proteomes" id="UP000276776">
    <property type="component" value="Unassembled WGS sequence"/>
</dbReference>
<reference evidence="1 2" key="2">
    <citation type="submission" date="2018-11" db="EMBL/GenBank/DDBJ databases">
        <authorList>
            <consortium name="Pathogen Informatics"/>
        </authorList>
    </citation>
    <scope>NUCLEOTIDE SEQUENCE [LARGE SCALE GENOMIC DNA]</scope>
</reference>
<keyword evidence="2" id="KW-1185">Reference proteome</keyword>
<protein>
    <submittedName>
        <fullName evidence="3">Transposase</fullName>
    </submittedName>
</protein>
<name>A0A0N5D621_THECL</name>
<reference evidence="3" key="1">
    <citation type="submission" date="2017-02" db="UniProtKB">
        <authorList>
            <consortium name="WormBaseParasite"/>
        </authorList>
    </citation>
    <scope>IDENTIFICATION</scope>
</reference>
<sequence length="73" mass="8576">MIKSDKKQSKRLTLMSRAKRFPSNSNNIAHVAKVFHIDAKKVDVLMRNLNTRTKRIQGLNEELRELLEHFTND</sequence>
<organism evidence="3">
    <name type="scientific">Thelazia callipaeda</name>
    <name type="common">Oriental eyeworm</name>
    <name type="synonym">Parasitic nematode</name>
    <dbReference type="NCBI Taxonomy" id="103827"/>
    <lineage>
        <taxon>Eukaryota</taxon>
        <taxon>Metazoa</taxon>
        <taxon>Ecdysozoa</taxon>
        <taxon>Nematoda</taxon>
        <taxon>Chromadorea</taxon>
        <taxon>Rhabditida</taxon>
        <taxon>Spirurina</taxon>
        <taxon>Spiruromorpha</taxon>
        <taxon>Thelazioidea</taxon>
        <taxon>Thelaziidae</taxon>
        <taxon>Thelazia</taxon>
    </lineage>
</organism>
<gene>
    <name evidence="1" type="ORF">TCLT_LOCUS8458</name>
</gene>
<proteinExistence type="predicted"/>
<dbReference type="AlphaFoldDB" id="A0A0N5D621"/>
<evidence type="ECO:0000313" key="1">
    <source>
        <dbReference type="EMBL" id="VDN06020.1"/>
    </source>
</evidence>
<dbReference type="WBParaSite" id="TCLT_0000846901-mRNA-1">
    <property type="protein sequence ID" value="TCLT_0000846901-mRNA-1"/>
    <property type="gene ID" value="TCLT_0000846901"/>
</dbReference>
<dbReference type="EMBL" id="UYYF01004636">
    <property type="protein sequence ID" value="VDN06020.1"/>
    <property type="molecule type" value="Genomic_DNA"/>
</dbReference>
<evidence type="ECO:0000313" key="3">
    <source>
        <dbReference type="WBParaSite" id="TCLT_0000846901-mRNA-1"/>
    </source>
</evidence>